<feature type="region of interest" description="Disordered" evidence="3">
    <location>
        <begin position="129"/>
        <end position="149"/>
    </location>
</feature>
<name>A0A9P6TAJ6_9BASI</name>
<sequence>MAYGVATILKHLTAYKQLKSPEDEAADRLRKLATQSKTVEPKIEELDEDEQASVEDEQVFEWIMSMLMRNNELMEIMGELVKTESKEVRRTAARVLLNLIERQECRGKVLQTGGARMLLKIIASLTVNPGKAGSTATSPISSSSQKKQYEGELEPTDLPMLQALAKLLITTNPLLVFGPSPDSPLLLSALKPLITLLTHPASSLLQLFEGLMSLTNMASLSSHLAALIASSPRVLEKIEECMIGVRTGEHELIRRAATELLCNLASTQAILETFEEGPTSARSRSRLHLLIALSSSDDLPTALAAAGALALLVDHSSAVAKALVNETKLSESLGRVALDIIEEGKIGVQHRLITLLACMLEEDQDRWTKRPVGLKDALEKLKGRLGEEDEVSAEVRRLVGVVLHRLDE</sequence>
<dbReference type="Proteomes" id="UP000886653">
    <property type="component" value="Unassembled WGS sequence"/>
</dbReference>
<evidence type="ECO:0000313" key="4">
    <source>
        <dbReference type="EMBL" id="KAG0145266.1"/>
    </source>
</evidence>
<evidence type="ECO:0000256" key="3">
    <source>
        <dbReference type="SAM" id="MobiDB-lite"/>
    </source>
</evidence>
<evidence type="ECO:0000313" key="5">
    <source>
        <dbReference type="Proteomes" id="UP000886653"/>
    </source>
</evidence>
<keyword evidence="2" id="KW-0963">Cytoplasm</keyword>
<dbReference type="GO" id="GO:0051879">
    <property type="term" value="F:Hsp90 protein binding"/>
    <property type="evidence" value="ECO:0007669"/>
    <property type="project" value="TreeGrafter"/>
</dbReference>
<dbReference type="GO" id="GO:0005737">
    <property type="term" value="C:cytoplasm"/>
    <property type="evidence" value="ECO:0007669"/>
    <property type="project" value="UniProtKB-SubCell"/>
</dbReference>
<dbReference type="Gene3D" id="1.25.10.10">
    <property type="entry name" value="Leucine-rich Repeat Variant"/>
    <property type="match status" value="1"/>
</dbReference>
<proteinExistence type="predicted"/>
<keyword evidence="5" id="KW-1185">Reference proteome</keyword>
<organism evidence="4 5">
    <name type="scientific">Cronartium quercuum f. sp. fusiforme G11</name>
    <dbReference type="NCBI Taxonomy" id="708437"/>
    <lineage>
        <taxon>Eukaryota</taxon>
        <taxon>Fungi</taxon>
        <taxon>Dikarya</taxon>
        <taxon>Basidiomycota</taxon>
        <taxon>Pucciniomycotina</taxon>
        <taxon>Pucciniomycetes</taxon>
        <taxon>Pucciniales</taxon>
        <taxon>Coleosporiaceae</taxon>
        <taxon>Cronartium</taxon>
    </lineage>
</organism>
<evidence type="ECO:0000256" key="1">
    <source>
        <dbReference type="ARBA" id="ARBA00004496"/>
    </source>
</evidence>
<comment type="subcellular location">
    <subcellularLocation>
        <location evidence="1">Cytoplasm</location>
    </subcellularLocation>
</comment>
<evidence type="ECO:0008006" key="6">
    <source>
        <dbReference type="Google" id="ProtNLM"/>
    </source>
</evidence>
<dbReference type="InterPro" id="IPR016024">
    <property type="entry name" value="ARM-type_fold"/>
</dbReference>
<dbReference type="InterPro" id="IPR011989">
    <property type="entry name" value="ARM-like"/>
</dbReference>
<accession>A0A9P6TAJ6</accession>
<protein>
    <recommendedName>
        <fullName evidence="6">ARM repeat superfamily protein</fullName>
    </recommendedName>
</protein>
<dbReference type="EMBL" id="MU167280">
    <property type="protein sequence ID" value="KAG0145266.1"/>
    <property type="molecule type" value="Genomic_DNA"/>
</dbReference>
<dbReference type="SUPFAM" id="SSF48371">
    <property type="entry name" value="ARM repeat"/>
    <property type="match status" value="1"/>
</dbReference>
<dbReference type="PANTHER" id="PTHR45994:SF1">
    <property type="entry name" value="FI21225P1"/>
    <property type="match status" value="1"/>
</dbReference>
<evidence type="ECO:0000256" key="2">
    <source>
        <dbReference type="ARBA" id="ARBA00022490"/>
    </source>
</evidence>
<comment type="caution">
    <text evidence="4">The sequence shown here is derived from an EMBL/GenBank/DDBJ whole genome shotgun (WGS) entry which is preliminary data.</text>
</comment>
<dbReference type="AlphaFoldDB" id="A0A9P6TAJ6"/>
<reference evidence="4" key="1">
    <citation type="submission" date="2013-11" db="EMBL/GenBank/DDBJ databases">
        <title>Genome sequence of the fusiform rust pathogen reveals effectors for host alternation and coevolution with pine.</title>
        <authorList>
            <consortium name="DOE Joint Genome Institute"/>
            <person name="Smith K."/>
            <person name="Pendleton A."/>
            <person name="Kubisiak T."/>
            <person name="Anderson C."/>
            <person name="Salamov A."/>
            <person name="Aerts A."/>
            <person name="Riley R."/>
            <person name="Clum A."/>
            <person name="Lindquist E."/>
            <person name="Ence D."/>
            <person name="Campbell M."/>
            <person name="Kronenberg Z."/>
            <person name="Feau N."/>
            <person name="Dhillon B."/>
            <person name="Hamelin R."/>
            <person name="Burleigh J."/>
            <person name="Smith J."/>
            <person name="Yandell M."/>
            <person name="Nelson C."/>
            <person name="Grigoriev I."/>
            <person name="Davis J."/>
        </authorList>
    </citation>
    <scope>NUCLEOTIDE SEQUENCE</scope>
    <source>
        <strain evidence="4">G11</strain>
    </source>
</reference>
<feature type="compositionally biased region" description="Low complexity" evidence="3">
    <location>
        <begin position="134"/>
        <end position="144"/>
    </location>
</feature>
<dbReference type="PANTHER" id="PTHR45994">
    <property type="entry name" value="FI21225P1"/>
    <property type="match status" value="1"/>
</dbReference>
<dbReference type="OrthoDB" id="199930at2759"/>
<gene>
    <name evidence="4" type="ORF">CROQUDRAFT_658951</name>
</gene>